<evidence type="ECO:0000313" key="1">
    <source>
        <dbReference type="EMBL" id="KAL3962952.1"/>
    </source>
</evidence>
<reference evidence="1" key="1">
    <citation type="submission" date="2024-12" db="EMBL/GenBank/DDBJ databases">
        <title>Comparative genomics and development of molecular markers within Purpureocillium lilacinum and among Purpureocillium species.</title>
        <authorList>
            <person name="Yeh Z.-Y."/>
            <person name="Ni N.-T."/>
            <person name="Lo P.-H."/>
            <person name="Mushyakhwo K."/>
            <person name="Lin C.-F."/>
            <person name="Nai Y.-S."/>
        </authorList>
    </citation>
    <scope>NUCLEOTIDE SEQUENCE</scope>
    <source>
        <strain evidence="1">NCHU-NPUST-175</strain>
    </source>
</reference>
<evidence type="ECO:0000313" key="2">
    <source>
        <dbReference type="Proteomes" id="UP001638806"/>
    </source>
</evidence>
<sequence>MGVGKTALITILMDKEPELTIASDYEAVVFVVRLDKVLTEEYYLHFWAKSPSVPVVVALEAAANGQAVRKAAAEWGVPRMTLFNRLHGDECRKDEFLLFRGSLRRRRISLLNGFSSRTPWASPTHSQIKQFAQCILAVRGDHVPLGKH</sequence>
<protein>
    <submittedName>
        <fullName evidence="1">Uncharacterized protein</fullName>
    </submittedName>
</protein>
<dbReference type="EMBL" id="JBGNUJ010000003">
    <property type="protein sequence ID" value="KAL3962952.1"/>
    <property type="molecule type" value="Genomic_DNA"/>
</dbReference>
<accession>A0ACC4E3U5</accession>
<organism evidence="1 2">
    <name type="scientific">Purpureocillium lilacinum</name>
    <name type="common">Paecilomyces lilacinus</name>
    <dbReference type="NCBI Taxonomy" id="33203"/>
    <lineage>
        <taxon>Eukaryota</taxon>
        <taxon>Fungi</taxon>
        <taxon>Dikarya</taxon>
        <taxon>Ascomycota</taxon>
        <taxon>Pezizomycotina</taxon>
        <taxon>Sordariomycetes</taxon>
        <taxon>Hypocreomycetidae</taxon>
        <taxon>Hypocreales</taxon>
        <taxon>Ophiocordycipitaceae</taxon>
        <taxon>Purpureocillium</taxon>
    </lineage>
</organism>
<dbReference type="Proteomes" id="UP001638806">
    <property type="component" value="Unassembled WGS sequence"/>
</dbReference>
<comment type="caution">
    <text evidence="1">The sequence shown here is derived from an EMBL/GenBank/DDBJ whole genome shotgun (WGS) entry which is preliminary data.</text>
</comment>
<proteinExistence type="predicted"/>
<gene>
    <name evidence="1" type="ORF">ACCO45_004475</name>
</gene>
<keyword evidence="2" id="KW-1185">Reference proteome</keyword>
<name>A0ACC4E3U5_PURLI</name>